<gene>
    <name evidence="2" type="ORF">FHS59_003146</name>
</gene>
<dbReference type="PANTHER" id="PTHR34406:SF1">
    <property type="entry name" value="PROTEIN YCEI"/>
    <property type="match status" value="1"/>
</dbReference>
<sequence length="177" mass="20299">MKKIVLVLFFWFYACEGHGQNIKSETGYVKFFSSALIEDIAAENNEASAYFNPETKEAVFLIPIAGFEFEKSLMQEHFNENYMESDKFPEAYFKGILSGFRAGQVESQAIAEGEMTIHGVTKEIRVPGKIFHSGSSLRMEAIFNVVLEDYQIEIPKLMFQKIAEEVEVTVKFEFLYQ</sequence>
<evidence type="ECO:0000313" key="3">
    <source>
        <dbReference type="Proteomes" id="UP000588604"/>
    </source>
</evidence>
<proteinExistence type="predicted"/>
<comment type="caution">
    <text evidence="2">The sequence shown here is derived from an EMBL/GenBank/DDBJ whole genome shotgun (WGS) entry which is preliminary data.</text>
</comment>
<organism evidence="2 3">
    <name type="scientific">Algoriphagus iocasae</name>
    <dbReference type="NCBI Taxonomy" id="1836499"/>
    <lineage>
        <taxon>Bacteria</taxon>
        <taxon>Pseudomonadati</taxon>
        <taxon>Bacteroidota</taxon>
        <taxon>Cytophagia</taxon>
        <taxon>Cytophagales</taxon>
        <taxon>Cyclobacteriaceae</taxon>
        <taxon>Algoriphagus</taxon>
    </lineage>
</organism>
<dbReference type="Pfam" id="PF04264">
    <property type="entry name" value="YceI"/>
    <property type="match status" value="1"/>
</dbReference>
<evidence type="ECO:0000313" key="2">
    <source>
        <dbReference type="EMBL" id="MBB6327503.1"/>
    </source>
</evidence>
<protein>
    <submittedName>
        <fullName evidence="2">Polyisoprenoid-binding protein YceI</fullName>
    </submittedName>
</protein>
<dbReference type="RefSeq" id="WP_184496327.1">
    <property type="nucleotide sequence ID" value="NZ_JACIJO010000003.1"/>
</dbReference>
<dbReference type="InterPro" id="IPR007372">
    <property type="entry name" value="Lipid/polyisoprenoid-bd_YceI"/>
</dbReference>
<dbReference type="Proteomes" id="UP000588604">
    <property type="component" value="Unassembled WGS sequence"/>
</dbReference>
<reference evidence="2 3" key="1">
    <citation type="submission" date="2020-08" db="EMBL/GenBank/DDBJ databases">
        <title>Genomic Encyclopedia of Type Strains, Phase IV (KMG-IV): sequencing the most valuable type-strain genomes for metagenomic binning, comparative biology and taxonomic classification.</title>
        <authorList>
            <person name="Goeker M."/>
        </authorList>
    </citation>
    <scope>NUCLEOTIDE SEQUENCE [LARGE SCALE GENOMIC DNA]</scope>
    <source>
        <strain evidence="2 3">DSM 102044</strain>
    </source>
</reference>
<dbReference type="Gene3D" id="2.40.128.110">
    <property type="entry name" value="Lipid/polyisoprenoid-binding, YceI-like"/>
    <property type="match status" value="1"/>
</dbReference>
<dbReference type="PROSITE" id="PS51257">
    <property type="entry name" value="PROKAR_LIPOPROTEIN"/>
    <property type="match status" value="1"/>
</dbReference>
<feature type="domain" description="Lipid/polyisoprenoid-binding YceI-like" evidence="1">
    <location>
        <begin position="19"/>
        <end position="175"/>
    </location>
</feature>
<dbReference type="SMART" id="SM00867">
    <property type="entry name" value="YceI"/>
    <property type="match status" value="1"/>
</dbReference>
<keyword evidence="3" id="KW-1185">Reference proteome</keyword>
<evidence type="ECO:0000259" key="1">
    <source>
        <dbReference type="SMART" id="SM00867"/>
    </source>
</evidence>
<name>A0A841MKV4_9BACT</name>
<dbReference type="PANTHER" id="PTHR34406">
    <property type="entry name" value="PROTEIN YCEI"/>
    <property type="match status" value="1"/>
</dbReference>
<dbReference type="EMBL" id="JACIJO010000003">
    <property type="protein sequence ID" value="MBB6327503.1"/>
    <property type="molecule type" value="Genomic_DNA"/>
</dbReference>
<dbReference type="InterPro" id="IPR036761">
    <property type="entry name" value="TTHA0802/YceI-like_sf"/>
</dbReference>
<dbReference type="SUPFAM" id="SSF101874">
    <property type="entry name" value="YceI-like"/>
    <property type="match status" value="1"/>
</dbReference>
<dbReference type="AlphaFoldDB" id="A0A841MKV4"/>
<accession>A0A841MKV4</accession>